<gene>
    <name evidence="5" type="ORF">GSCOC_T00034937001</name>
</gene>
<sequence length="278" mass="31336">MFIELFLIRKWVISGHISLFAAKEIKDFYLDHCPKIFPQASNSISIHNILLLCIDLSGPKYDGKYLHDLLKERLWETKWHETLTNVVIPTFDVKLIQPTIFSSYEVVLDAFLGDTCRGTSAAPTYLPAHLTPCTNRITPCPKCTLPSGAPGPSNYACMQDDTFTGELSSVDMASDENLQNLVRVGEELLKKPVSRVNLQTGAFEPLNKGTNEDALKRLAETLSKEKRLQDVRSPNAHVAKRGRNYLHSSQRFSLSPIELSCLKMHNITLHVDYLHVEN</sequence>
<keyword evidence="6" id="KW-1185">Reference proteome</keyword>
<dbReference type="InParanoid" id="A0A068TZH3"/>
<evidence type="ECO:0000256" key="1">
    <source>
        <dbReference type="ARBA" id="ARBA00010240"/>
    </source>
</evidence>
<dbReference type="PROSITE" id="PS51635">
    <property type="entry name" value="PNPLA"/>
    <property type="match status" value="1"/>
</dbReference>
<keyword evidence="2" id="KW-0443">Lipid metabolism</keyword>
<evidence type="ECO:0000256" key="3">
    <source>
        <dbReference type="PROSITE-ProRule" id="PRU01161"/>
    </source>
</evidence>
<feature type="domain" description="PNPLA" evidence="4">
    <location>
        <begin position="1"/>
        <end position="146"/>
    </location>
</feature>
<dbReference type="GO" id="GO:0006629">
    <property type="term" value="P:lipid metabolic process"/>
    <property type="evidence" value="ECO:0007669"/>
    <property type="project" value="UniProtKB-KW"/>
</dbReference>
<dbReference type="Proteomes" id="UP000295252">
    <property type="component" value="Chromosome II"/>
</dbReference>
<dbReference type="Gene3D" id="3.40.1090.10">
    <property type="entry name" value="Cytosolic phospholipase A2 catalytic domain"/>
    <property type="match status" value="2"/>
</dbReference>
<dbReference type="GO" id="GO:0004620">
    <property type="term" value="F:phospholipase activity"/>
    <property type="evidence" value="ECO:0007669"/>
    <property type="project" value="TreeGrafter"/>
</dbReference>
<dbReference type="OrthoDB" id="1721419at2759"/>
<dbReference type="SUPFAM" id="SSF52151">
    <property type="entry name" value="FabD/lysophospholipase-like"/>
    <property type="match status" value="1"/>
</dbReference>
<reference evidence="6" key="1">
    <citation type="journal article" date="2014" name="Science">
        <title>The coffee genome provides insight into the convergent evolution of caffeine biosynthesis.</title>
        <authorList>
            <person name="Denoeud F."/>
            <person name="Carretero-Paulet L."/>
            <person name="Dereeper A."/>
            <person name="Droc G."/>
            <person name="Guyot R."/>
            <person name="Pietrella M."/>
            <person name="Zheng C."/>
            <person name="Alberti A."/>
            <person name="Anthony F."/>
            <person name="Aprea G."/>
            <person name="Aury J.M."/>
            <person name="Bento P."/>
            <person name="Bernard M."/>
            <person name="Bocs S."/>
            <person name="Campa C."/>
            <person name="Cenci A."/>
            <person name="Combes M.C."/>
            <person name="Crouzillat D."/>
            <person name="Da Silva C."/>
            <person name="Daddiego L."/>
            <person name="De Bellis F."/>
            <person name="Dussert S."/>
            <person name="Garsmeur O."/>
            <person name="Gayraud T."/>
            <person name="Guignon V."/>
            <person name="Jahn K."/>
            <person name="Jamilloux V."/>
            <person name="Joet T."/>
            <person name="Labadie K."/>
            <person name="Lan T."/>
            <person name="Leclercq J."/>
            <person name="Lepelley M."/>
            <person name="Leroy T."/>
            <person name="Li L.T."/>
            <person name="Librado P."/>
            <person name="Lopez L."/>
            <person name="Munoz A."/>
            <person name="Noel B."/>
            <person name="Pallavicini A."/>
            <person name="Perrotta G."/>
            <person name="Poncet V."/>
            <person name="Pot D."/>
            <person name="Priyono X."/>
            <person name="Rigoreau M."/>
            <person name="Rouard M."/>
            <person name="Rozas J."/>
            <person name="Tranchant-Dubreuil C."/>
            <person name="VanBuren R."/>
            <person name="Zhang Q."/>
            <person name="Andrade A.C."/>
            <person name="Argout X."/>
            <person name="Bertrand B."/>
            <person name="de Kochko A."/>
            <person name="Graziosi G."/>
            <person name="Henry R.J."/>
            <person name="Jayarama X."/>
            <person name="Ming R."/>
            <person name="Nagai C."/>
            <person name="Rounsley S."/>
            <person name="Sankoff D."/>
            <person name="Giuliano G."/>
            <person name="Albert V.A."/>
            <person name="Wincker P."/>
            <person name="Lashermes P."/>
        </authorList>
    </citation>
    <scope>NUCLEOTIDE SEQUENCE [LARGE SCALE GENOMIC DNA]</scope>
    <source>
        <strain evidence="6">cv. DH200-94</strain>
    </source>
</reference>
<comment type="caution">
    <text evidence="3">Lacks conserved residue(s) required for the propagation of feature annotation.</text>
</comment>
<evidence type="ECO:0000259" key="4">
    <source>
        <dbReference type="PROSITE" id="PS51635"/>
    </source>
</evidence>
<dbReference type="InterPro" id="IPR016035">
    <property type="entry name" value="Acyl_Trfase/lysoPLipase"/>
</dbReference>
<dbReference type="PANTHER" id="PTHR32176:SF120">
    <property type="entry name" value="PATATIN"/>
    <property type="match status" value="1"/>
</dbReference>
<dbReference type="EMBL" id="HG739090">
    <property type="protein sequence ID" value="CDP01334.1"/>
    <property type="molecule type" value="Genomic_DNA"/>
</dbReference>
<dbReference type="PhylomeDB" id="A0A068TZH3"/>
<organism evidence="5 6">
    <name type="scientific">Coffea canephora</name>
    <name type="common">Robusta coffee</name>
    <dbReference type="NCBI Taxonomy" id="49390"/>
    <lineage>
        <taxon>Eukaryota</taxon>
        <taxon>Viridiplantae</taxon>
        <taxon>Streptophyta</taxon>
        <taxon>Embryophyta</taxon>
        <taxon>Tracheophyta</taxon>
        <taxon>Spermatophyta</taxon>
        <taxon>Magnoliopsida</taxon>
        <taxon>eudicotyledons</taxon>
        <taxon>Gunneridae</taxon>
        <taxon>Pentapetalae</taxon>
        <taxon>asterids</taxon>
        <taxon>lamiids</taxon>
        <taxon>Gentianales</taxon>
        <taxon>Rubiaceae</taxon>
        <taxon>Ixoroideae</taxon>
        <taxon>Gardenieae complex</taxon>
        <taxon>Bertiereae - Coffeeae clade</taxon>
        <taxon>Coffeeae</taxon>
        <taxon>Coffea</taxon>
    </lineage>
</organism>
<evidence type="ECO:0000256" key="2">
    <source>
        <dbReference type="ARBA" id="ARBA00023098"/>
    </source>
</evidence>
<name>A0A068TZH3_COFCA</name>
<evidence type="ECO:0000313" key="6">
    <source>
        <dbReference type="Proteomes" id="UP000295252"/>
    </source>
</evidence>
<accession>A0A068TZH3</accession>
<protein>
    <recommendedName>
        <fullName evidence="4">PNPLA domain-containing protein</fullName>
    </recommendedName>
</protein>
<evidence type="ECO:0000313" key="5">
    <source>
        <dbReference type="EMBL" id="CDP01334.1"/>
    </source>
</evidence>
<dbReference type="InterPro" id="IPR002641">
    <property type="entry name" value="PNPLA_dom"/>
</dbReference>
<dbReference type="AlphaFoldDB" id="A0A068TZH3"/>
<dbReference type="PANTHER" id="PTHR32176">
    <property type="entry name" value="XYLOSE ISOMERASE"/>
    <property type="match status" value="1"/>
</dbReference>
<comment type="similarity">
    <text evidence="1">Belongs to the patatin family.</text>
</comment>
<proteinExistence type="inferred from homology"/>
<dbReference type="Gramene" id="CDP01334">
    <property type="protein sequence ID" value="CDP01334"/>
    <property type="gene ID" value="GSCOC_T00034937001"/>
</dbReference>
<dbReference type="GO" id="GO:0047372">
    <property type="term" value="F:monoacylglycerol lipase activity"/>
    <property type="evidence" value="ECO:0007669"/>
    <property type="project" value="TreeGrafter"/>
</dbReference>